<dbReference type="EMBL" id="MFJU01000017">
    <property type="protein sequence ID" value="OGG36303.1"/>
    <property type="molecule type" value="Genomic_DNA"/>
</dbReference>
<comment type="caution">
    <text evidence="1">The sequence shown here is derived from an EMBL/GenBank/DDBJ whole genome shotgun (WGS) entry which is preliminary data.</text>
</comment>
<accession>A0A1F6BHK8</accession>
<evidence type="ECO:0000313" key="1">
    <source>
        <dbReference type="EMBL" id="OGG36303.1"/>
    </source>
</evidence>
<organism evidence="1 2">
    <name type="scientific">Candidatus Gottesmanbacteria bacterium RIFCSPLOWO2_01_FULL_42_22</name>
    <dbReference type="NCBI Taxonomy" id="1798391"/>
    <lineage>
        <taxon>Bacteria</taxon>
        <taxon>Candidatus Gottesmaniibacteriota</taxon>
    </lineage>
</organism>
<dbReference type="Proteomes" id="UP000176228">
    <property type="component" value="Unassembled WGS sequence"/>
</dbReference>
<gene>
    <name evidence="1" type="ORF">A2968_07135</name>
</gene>
<evidence type="ECO:0000313" key="2">
    <source>
        <dbReference type="Proteomes" id="UP000176228"/>
    </source>
</evidence>
<dbReference type="AlphaFoldDB" id="A0A1F6BHK8"/>
<proteinExistence type="predicted"/>
<dbReference type="STRING" id="1798391.A2968_07135"/>
<reference evidence="1 2" key="1">
    <citation type="journal article" date="2016" name="Nat. Commun.">
        <title>Thousands of microbial genomes shed light on interconnected biogeochemical processes in an aquifer system.</title>
        <authorList>
            <person name="Anantharaman K."/>
            <person name="Brown C.T."/>
            <person name="Hug L.A."/>
            <person name="Sharon I."/>
            <person name="Castelle C.J."/>
            <person name="Probst A.J."/>
            <person name="Thomas B.C."/>
            <person name="Singh A."/>
            <person name="Wilkins M.J."/>
            <person name="Karaoz U."/>
            <person name="Brodie E.L."/>
            <person name="Williams K.H."/>
            <person name="Hubbard S.S."/>
            <person name="Banfield J.F."/>
        </authorList>
    </citation>
    <scope>NUCLEOTIDE SEQUENCE [LARGE SCALE GENOMIC DNA]</scope>
</reference>
<protein>
    <submittedName>
        <fullName evidence="1">Uncharacterized protein</fullName>
    </submittedName>
</protein>
<name>A0A1F6BHK8_9BACT</name>
<sequence length="69" mass="7820">MKTSLKIIRLVIARLEVWPEDAKLAIVGLGTFNKKELITHVKKGTDVGRKIVEIELEYLKSLKKGILYA</sequence>